<dbReference type="SUPFAM" id="SSF54403">
    <property type="entry name" value="Cystatin/monellin"/>
    <property type="match status" value="1"/>
</dbReference>
<accession>A0AAV4H039</accession>
<dbReference type="EMBL" id="BMAT01005321">
    <property type="protein sequence ID" value="GFR91067.1"/>
    <property type="molecule type" value="Genomic_DNA"/>
</dbReference>
<dbReference type="Proteomes" id="UP000762676">
    <property type="component" value="Unassembled WGS sequence"/>
</dbReference>
<keyword evidence="2" id="KW-1185">Reference proteome</keyword>
<comment type="caution">
    <text evidence="1">The sequence shown here is derived from an EMBL/GenBank/DDBJ whole genome shotgun (WGS) entry which is preliminary data.</text>
</comment>
<organism evidence="1 2">
    <name type="scientific">Elysia marginata</name>
    <dbReference type="NCBI Taxonomy" id="1093978"/>
    <lineage>
        <taxon>Eukaryota</taxon>
        <taxon>Metazoa</taxon>
        <taxon>Spiralia</taxon>
        <taxon>Lophotrochozoa</taxon>
        <taxon>Mollusca</taxon>
        <taxon>Gastropoda</taxon>
        <taxon>Heterobranchia</taxon>
        <taxon>Euthyneura</taxon>
        <taxon>Panpulmonata</taxon>
        <taxon>Sacoglossa</taxon>
        <taxon>Placobranchoidea</taxon>
        <taxon>Plakobranchidae</taxon>
        <taxon>Elysia</taxon>
    </lineage>
</organism>
<proteinExistence type="predicted"/>
<evidence type="ECO:0008006" key="3">
    <source>
        <dbReference type="Google" id="ProtNLM"/>
    </source>
</evidence>
<gene>
    <name evidence="1" type="ORF">ElyMa_002583400</name>
</gene>
<evidence type="ECO:0000313" key="1">
    <source>
        <dbReference type="EMBL" id="GFR91067.1"/>
    </source>
</evidence>
<reference evidence="1 2" key="1">
    <citation type="journal article" date="2021" name="Elife">
        <title>Chloroplast acquisition without the gene transfer in kleptoplastic sea slugs, Plakobranchus ocellatus.</title>
        <authorList>
            <person name="Maeda T."/>
            <person name="Takahashi S."/>
            <person name="Yoshida T."/>
            <person name="Shimamura S."/>
            <person name="Takaki Y."/>
            <person name="Nagai Y."/>
            <person name="Toyoda A."/>
            <person name="Suzuki Y."/>
            <person name="Arimoto A."/>
            <person name="Ishii H."/>
            <person name="Satoh N."/>
            <person name="Nishiyama T."/>
            <person name="Hasebe M."/>
            <person name="Maruyama T."/>
            <person name="Minagawa J."/>
            <person name="Obokata J."/>
            <person name="Shigenobu S."/>
        </authorList>
    </citation>
    <scope>NUCLEOTIDE SEQUENCE [LARGE SCALE GENOMIC DNA]</scope>
</reference>
<dbReference type="InterPro" id="IPR046350">
    <property type="entry name" value="Cystatin_sf"/>
</dbReference>
<evidence type="ECO:0000313" key="2">
    <source>
        <dbReference type="Proteomes" id="UP000762676"/>
    </source>
</evidence>
<dbReference type="AlphaFoldDB" id="A0AAV4H039"/>
<name>A0AAV4H039_9GAST</name>
<protein>
    <recommendedName>
        <fullName evidence="3">Cystatin domain-containing protein</fullName>
    </recommendedName>
</protein>
<sequence length="170" mass="19371">MLEAEKVHQLDVYNQHSDRARRGRRIEILYQYFFLVKLGNANRQELCESSLWVRPWLSQNFITQQDDDIKCSDVAPVLEGIEKAFNARSNDLYYAMISGAPAKFTMEGTTIKVKDVLLAQSSCTKPEVTPGKNCQVAADSQPKYQCSADLYWDQNGLRFTNLQMGSYTAN</sequence>